<dbReference type="SUPFAM" id="SSF50249">
    <property type="entry name" value="Nucleic acid-binding proteins"/>
    <property type="match status" value="1"/>
</dbReference>
<evidence type="ECO:0000313" key="2">
    <source>
        <dbReference type="EMBL" id="MDG4476970.1"/>
    </source>
</evidence>
<dbReference type="SUPFAM" id="SSF53098">
    <property type="entry name" value="Ribonuclease H-like"/>
    <property type="match status" value="1"/>
</dbReference>
<dbReference type="InterPro" id="IPR010994">
    <property type="entry name" value="RuvA_2-like"/>
</dbReference>
<dbReference type="FunFam" id="1.10.10.650:FF:000001">
    <property type="entry name" value="S1 RNA-binding domain 1"/>
    <property type="match status" value="1"/>
</dbReference>
<dbReference type="InterPro" id="IPR023319">
    <property type="entry name" value="Tex-like_HTH_dom_sf"/>
</dbReference>
<dbReference type="PANTHER" id="PTHR10724:SF10">
    <property type="entry name" value="S1 RNA-BINDING DOMAIN-CONTAINING PROTEIN 1"/>
    <property type="match status" value="1"/>
</dbReference>
<dbReference type="InterPro" id="IPR041692">
    <property type="entry name" value="HHH_9"/>
</dbReference>
<dbReference type="RefSeq" id="WP_307633935.1">
    <property type="nucleotide sequence ID" value="NZ_JAPHEH010000001.1"/>
</dbReference>
<feature type="domain" description="S1 motif" evidence="1">
    <location>
        <begin position="642"/>
        <end position="711"/>
    </location>
</feature>
<reference evidence="2" key="1">
    <citation type="journal article" date="2022" name="bioRxiv">
        <title>Thiovibrio frasassiensisgen. nov., sp. nov., an autotrophic, elemental sulfur disproportionating bacterium isolated from sulfidic karst sediment, and proposal of Thiovibrionaceae fam. nov.</title>
        <authorList>
            <person name="Aronson H."/>
            <person name="Thomas C."/>
            <person name="Bhattacharyya M."/>
            <person name="Eckstein S."/>
            <person name="Jensen S."/>
            <person name="Barco R."/>
            <person name="Macalady J."/>
            <person name="Amend J."/>
        </authorList>
    </citation>
    <scope>NUCLEOTIDE SEQUENCE</scope>
    <source>
        <strain evidence="2">RS19-109</strain>
    </source>
</reference>
<dbReference type="SMART" id="SM00732">
    <property type="entry name" value="YqgFc"/>
    <property type="match status" value="1"/>
</dbReference>
<dbReference type="FunFam" id="2.40.50.140:FF:000051">
    <property type="entry name" value="RNA-binding transcriptional accessory protein"/>
    <property type="match status" value="1"/>
</dbReference>
<dbReference type="PANTHER" id="PTHR10724">
    <property type="entry name" value="30S RIBOSOMAL PROTEIN S1"/>
    <property type="match status" value="1"/>
</dbReference>
<gene>
    <name evidence="2" type="ORF">OLX77_12480</name>
</gene>
<evidence type="ECO:0000259" key="1">
    <source>
        <dbReference type="PROSITE" id="PS50126"/>
    </source>
</evidence>
<dbReference type="Proteomes" id="UP001154240">
    <property type="component" value="Unassembled WGS sequence"/>
</dbReference>
<dbReference type="Gene3D" id="1.10.3500.10">
    <property type="entry name" value="Tex N-terminal region-like"/>
    <property type="match status" value="1"/>
</dbReference>
<dbReference type="SUPFAM" id="SSF158832">
    <property type="entry name" value="Tex N-terminal region-like"/>
    <property type="match status" value="1"/>
</dbReference>
<dbReference type="Pfam" id="PF00575">
    <property type="entry name" value="S1"/>
    <property type="match status" value="1"/>
</dbReference>
<dbReference type="GO" id="GO:0006412">
    <property type="term" value="P:translation"/>
    <property type="evidence" value="ECO:0007669"/>
    <property type="project" value="TreeGrafter"/>
</dbReference>
<dbReference type="InterPro" id="IPR003029">
    <property type="entry name" value="S1_domain"/>
</dbReference>
<dbReference type="InterPro" id="IPR050437">
    <property type="entry name" value="Ribos_protein_bS1-like"/>
</dbReference>
<evidence type="ECO:0000313" key="3">
    <source>
        <dbReference type="Proteomes" id="UP001154240"/>
    </source>
</evidence>
<comment type="caution">
    <text evidence="2">The sequence shown here is derived from an EMBL/GenBank/DDBJ whole genome shotgun (WGS) entry which is preliminary data.</text>
</comment>
<dbReference type="GO" id="GO:0005737">
    <property type="term" value="C:cytoplasm"/>
    <property type="evidence" value="ECO:0007669"/>
    <property type="project" value="UniProtKB-ARBA"/>
</dbReference>
<accession>A0A9X4MIR4</accession>
<dbReference type="Pfam" id="PF16921">
    <property type="entry name" value="Tex_YqgF"/>
    <property type="match status" value="1"/>
</dbReference>
<dbReference type="AlphaFoldDB" id="A0A9X4MIR4"/>
<dbReference type="InterPro" id="IPR055179">
    <property type="entry name" value="Tex-like_central_region"/>
</dbReference>
<sequence length="713" mass="78711">MNTKATMNQHQEIIAQELKIKTTQVAAVAALLADGSTVPFIARYRKEATGLLDEIQISAVRDRLLQLAELDKRRQAIIGSLSERELLEPKLHQALLGAANLTVLEDLYLPHRPKRRTRSIIAMEKGLEPLARAIFRQDNTPLKPEHFIDPSKGVATADEALDGARDIIAEWINEDPAARSALRHLFTSKGVIVSKVVKKNQEVGAKFRDYFDWQEPAAKVAGHRLLAMLRGENEKVLTLAVRPPEEAPCELLRRRFVMGTTAAAQQVELAVQESYKRLLAPSLENELRSQLKERADQEAIQVFVDNLRELLLASPLGRKRVLALDPGFRTGAKLVCLDEQGTLLHHATIYPTLSEAQSREAGKIVTELCRQYRIEAIGIGNGTAGRETETFVRSLGLAPEIIITMVDESGASIYSASEIARQEFPDHDLTVRGSVSIGRRLQDPLAELVKLDPKVIGVGQYQHDVNQTALKKSLDDTVASCVNRVGVELNSASAELLAHVSGLGPVLAQNIIKYRNENGPFSRRAELLKVPRLGSKAFEQCAGFLRIRGAANPLDASGVHPEQYRIVEQMAKDCGCKVADLIELPELREKIELSRYVSETVGLPTLNDILGELAKPGRDPRATFSTFAFSEEVNSIADLKVGMRLPGLVTNVTKFGAFVDIGVHQDGLIHISQLADRYVKEPGEVVKVRQQVMVRVLEVDALRKRIALSLKEG</sequence>
<keyword evidence="3" id="KW-1185">Reference proteome</keyword>
<dbReference type="InterPro" id="IPR012340">
    <property type="entry name" value="NA-bd_OB-fold"/>
</dbReference>
<dbReference type="InterPro" id="IPR018974">
    <property type="entry name" value="Tex-like_N"/>
</dbReference>
<dbReference type="CDD" id="cd05685">
    <property type="entry name" value="S1_Tex"/>
    <property type="match status" value="1"/>
</dbReference>
<dbReference type="InterPro" id="IPR006641">
    <property type="entry name" value="YqgF/RNaseH-like_dom"/>
</dbReference>
<dbReference type="EMBL" id="JAPHEH010000001">
    <property type="protein sequence ID" value="MDG4476970.1"/>
    <property type="molecule type" value="Genomic_DNA"/>
</dbReference>
<dbReference type="Pfam" id="PF17674">
    <property type="entry name" value="HHH_9"/>
    <property type="match status" value="1"/>
</dbReference>
<dbReference type="FunFam" id="3.30.420.140:FF:000001">
    <property type="entry name" value="RNA-binding transcriptional accessory protein"/>
    <property type="match status" value="1"/>
</dbReference>
<reference evidence="2" key="2">
    <citation type="submission" date="2022-10" db="EMBL/GenBank/DDBJ databases">
        <authorList>
            <person name="Aronson H.S."/>
        </authorList>
    </citation>
    <scope>NUCLEOTIDE SEQUENCE</scope>
    <source>
        <strain evidence="2">RS19-109</strain>
    </source>
</reference>
<dbReference type="PROSITE" id="PS50126">
    <property type="entry name" value="S1"/>
    <property type="match status" value="1"/>
</dbReference>
<dbReference type="Pfam" id="PF12836">
    <property type="entry name" value="HHH_3"/>
    <property type="match status" value="1"/>
</dbReference>
<dbReference type="Gene3D" id="1.10.150.310">
    <property type="entry name" value="Tex RuvX-like domain-like"/>
    <property type="match status" value="1"/>
</dbReference>
<dbReference type="Gene3D" id="1.10.10.650">
    <property type="entry name" value="RuvA domain 2-like"/>
    <property type="match status" value="1"/>
</dbReference>
<dbReference type="InterPro" id="IPR032639">
    <property type="entry name" value="Tex_YqgF"/>
</dbReference>
<dbReference type="GO" id="GO:0003729">
    <property type="term" value="F:mRNA binding"/>
    <property type="evidence" value="ECO:0007669"/>
    <property type="project" value="UniProtKB-ARBA"/>
</dbReference>
<dbReference type="Pfam" id="PF09371">
    <property type="entry name" value="Tex_N"/>
    <property type="match status" value="1"/>
</dbReference>
<organism evidence="2 3">
    <name type="scientific">Thiovibrio frasassiensis</name>
    <dbReference type="NCBI Taxonomy" id="2984131"/>
    <lineage>
        <taxon>Bacteria</taxon>
        <taxon>Pseudomonadati</taxon>
        <taxon>Thermodesulfobacteriota</taxon>
        <taxon>Desulfobulbia</taxon>
        <taxon>Desulfobulbales</taxon>
        <taxon>Thiovibrionaceae</taxon>
        <taxon>Thiovibrio</taxon>
    </lineage>
</organism>
<dbReference type="InterPro" id="IPR012337">
    <property type="entry name" value="RNaseH-like_sf"/>
</dbReference>
<dbReference type="InterPro" id="IPR044146">
    <property type="entry name" value="S1_Tex"/>
</dbReference>
<dbReference type="Pfam" id="PF22706">
    <property type="entry name" value="Tex_central_region"/>
    <property type="match status" value="1"/>
</dbReference>
<dbReference type="Gene3D" id="2.40.50.140">
    <property type="entry name" value="Nucleic acid-binding proteins"/>
    <property type="match status" value="1"/>
</dbReference>
<protein>
    <submittedName>
        <fullName evidence="2">RNA-binding transcriptional accessory protein</fullName>
    </submittedName>
</protein>
<dbReference type="SMART" id="SM00316">
    <property type="entry name" value="S1"/>
    <property type="match status" value="1"/>
</dbReference>
<dbReference type="GO" id="GO:0006139">
    <property type="term" value="P:nucleobase-containing compound metabolic process"/>
    <property type="evidence" value="ECO:0007669"/>
    <property type="project" value="InterPro"/>
</dbReference>
<name>A0A9X4MIR4_9BACT</name>
<dbReference type="Gene3D" id="3.30.420.140">
    <property type="entry name" value="YqgF/RNase H-like domain"/>
    <property type="match status" value="1"/>
</dbReference>
<dbReference type="GO" id="GO:0003735">
    <property type="term" value="F:structural constituent of ribosome"/>
    <property type="evidence" value="ECO:0007669"/>
    <property type="project" value="TreeGrafter"/>
</dbReference>
<dbReference type="InterPro" id="IPR037027">
    <property type="entry name" value="YqgF/RNaseH-like_dom_sf"/>
</dbReference>
<dbReference type="InterPro" id="IPR023323">
    <property type="entry name" value="Tex-like_dom_sf"/>
</dbReference>
<dbReference type="SUPFAM" id="SSF47781">
    <property type="entry name" value="RuvA domain 2-like"/>
    <property type="match status" value="2"/>
</dbReference>
<dbReference type="FunFam" id="1.10.150.310:FF:000001">
    <property type="entry name" value="RNA-binding transcriptional accessory protein"/>
    <property type="match status" value="1"/>
</dbReference>
<proteinExistence type="predicted"/>